<evidence type="ECO:0000313" key="3">
    <source>
        <dbReference type="Proteomes" id="UP000184172"/>
    </source>
</evidence>
<sequence length="101" mass="12029">MKLLNYYIKPFKYIFDFNGKSSLKEFWLFFLINIIVSIFIGIIRGLTGYHTLREIFLIITLLPFIALGFRRLNDAGITKWLFLIPFVNLVLACFPKKKERY</sequence>
<reference evidence="3" key="1">
    <citation type="submission" date="2016-11" db="EMBL/GenBank/DDBJ databases">
        <authorList>
            <person name="Varghese N."/>
            <person name="Submissions S."/>
        </authorList>
    </citation>
    <scope>NUCLEOTIDE SEQUENCE [LARGE SCALE GENOMIC DNA]</scope>
    <source>
        <strain evidence="3">DSM 26349</strain>
    </source>
</reference>
<dbReference type="InterPro" id="IPR008523">
    <property type="entry name" value="DUF805"/>
</dbReference>
<keyword evidence="1" id="KW-0472">Membrane</keyword>
<evidence type="ECO:0000256" key="1">
    <source>
        <dbReference type="SAM" id="Phobius"/>
    </source>
</evidence>
<dbReference type="Pfam" id="PF05656">
    <property type="entry name" value="DUF805"/>
    <property type="match status" value="1"/>
</dbReference>
<dbReference type="EMBL" id="FQYV01000045">
    <property type="protein sequence ID" value="SHK05319.1"/>
    <property type="molecule type" value="Genomic_DNA"/>
</dbReference>
<dbReference type="PANTHER" id="PTHR34980">
    <property type="entry name" value="INNER MEMBRANE PROTEIN-RELATED-RELATED"/>
    <property type="match status" value="1"/>
</dbReference>
<name>A0A1M6PBH3_9FLAO</name>
<feature type="transmembrane region" description="Helical" evidence="1">
    <location>
        <begin position="77"/>
        <end position="94"/>
    </location>
</feature>
<dbReference type="RefSeq" id="WP_073222142.1">
    <property type="nucleotide sequence ID" value="NZ_FNNS01000040.1"/>
</dbReference>
<feature type="transmembrane region" description="Helical" evidence="1">
    <location>
        <begin position="55"/>
        <end position="71"/>
    </location>
</feature>
<accession>A0A1M6PBH3</accession>
<keyword evidence="1" id="KW-1133">Transmembrane helix</keyword>
<dbReference type="GO" id="GO:0005886">
    <property type="term" value="C:plasma membrane"/>
    <property type="evidence" value="ECO:0007669"/>
    <property type="project" value="TreeGrafter"/>
</dbReference>
<keyword evidence="1" id="KW-0812">Transmembrane</keyword>
<dbReference type="Proteomes" id="UP000184172">
    <property type="component" value="Unassembled WGS sequence"/>
</dbReference>
<evidence type="ECO:0000313" key="2">
    <source>
        <dbReference type="EMBL" id="SHK05319.1"/>
    </source>
</evidence>
<dbReference type="OrthoDB" id="9812349at2"/>
<feature type="transmembrane region" description="Helical" evidence="1">
    <location>
        <begin position="26"/>
        <end position="43"/>
    </location>
</feature>
<protein>
    <submittedName>
        <fullName evidence="2">Uncharacterized membrane protein YhaH, DUF805 family</fullName>
    </submittedName>
</protein>
<keyword evidence="3" id="KW-1185">Reference proteome</keyword>
<organism evidence="2 3">
    <name type="scientific">Aequorivita viscosa</name>
    <dbReference type="NCBI Taxonomy" id="797419"/>
    <lineage>
        <taxon>Bacteria</taxon>
        <taxon>Pseudomonadati</taxon>
        <taxon>Bacteroidota</taxon>
        <taxon>Flavobacteriia</taxon>
        <taxon>Flavobacteriales</taxon>
        <taxon>Flavobacteriaceae</taxon>
        <taxon>Aequorivita</taxon>
    </lineage>
</organism>
<dbReference type="PANTHER" id="PTHR34980:SF2">
    <property type="entry name" value="INNER MEMBRANE PROTEIN YHAH-RELATED"/>
    <property type="match status" value="1"/>
</dbReference>
<proteinExistence type="predicted"/>
<dbReference type="AlphaFoldDB" id="A0A1M6PBH3"/>
<gene>
    <name evidence="2" type="ORF">SAMN04487908_1454</name>
</gene>